<evidence type="ECO:0000313" key="3">
    <source>
        <dbReference type="Proteomes" id="UP001159405"/>
    </source>
</evidence>
<proteinExistence type="predicted"/>
<comment type="caution">
    <text evidence="2">The sequence shown here is derived from an EMBL/GenBank/DDBJ whole genome shotgun (WGS) entry which is preliminary data.</text>
</comment>
<evidence type="ECO:0000313" key="2">
    <source>
        <dbReference type="EMBL" id="CAH3183870.1"/>
    </source>
</evidence>
<feature type="region of interest" description="Disordered" evidence="1">
    <location>
        <begin position="1"/>
        <end position="24"/>
    </location>
</feature>
<name>A0ABN8S0L3_9CNID</name>
<dbReference type="InterPro" id="IPR038765">
    <property type="entry name" value="Papain-like_cys_pep_sf"/>
</dbReference>
<sequence>MDIRNVIAGDNSTLMPEETDADGPEFTQETAELLFGNAETVRIQATKGSMISEERIITSGEDITQKINVGDIGLVAIPKEDRPKSGQRNLLVQVMGIDSDQLLLAPVIEDAVGPDLTVRYSVTEFVKVEDSKIQEQDKSEALRCLFGPETSKITHWRQEFVRRRILAAEIYARCVEDYNLMFYLSAAESNYTVDQSLFPSRDVSPTEATSDLSKWTNEAMNHCLSKTDDGERAECILGVLLLLVQAAKVDGRQLDISTCRSIDPSLKTFLSVIGQTSLPGIKGITEDLSDKLAPRIAFAEIMKRHTDSRLSQLSKYYQDCQAEDDHQRGCTEKTRKDNVSPLKPDVKKPQLTMRGAVQLQSATGKKAAGRTVGGPCGCHKSKPCNSFKCRCRQANQPCTVDCKCYNHVCFFNKELQQKESSANSSNIHARLPGQDSTVKEVLMQGKWKGFPDVGSNCYMNCLLSVLQHVRFIPDLRQASKVIPEGCPTMTATVKIYDIASKVHTKEFQRQEYECSVAELLTAIDWDKKDRGVGFWNDTMEFYQVLLEKLEVEMEAKVGIPLTLSEFSLSNPGELMPLYGSSANNVIL</sequence>
<reference evidence="2 3" key="1">
    <citation type="submission" date="2022-05" db="EMBL/GenBank/DDBJ databases">
        <authorList>
            <consortium name="Genoscope - CEA"/>
            <person name="William W."/>
        </authorList>
    </citation>
    <scope>NUCLEOTIDE SEQUENCE [LARGE SCALE GENOMIC DNA]</scope>
</reference>
<protein>
    <submittedName>
        <fullName evidence="2">Uncharacterized protein</fullName>
    </submittedName>
</protein>
<gene>
    <name evidence="2" type="ORF">PLOB_00029221</name>
</gene>
<evidence type="ECO:0000256" key="1">
    <source>
        <dbReference type="SAM" id="MobiDB-lite"/>
    </source>
</evidence>
<dbReference type="Proteomes" id="UP001159405">
    <property type="component" value="Unassembled WGS sequence"/>
</dbReference>
<dbReference type="EMBL" id="CALNXK010000367">
    <property type="protein sequence ID" value="CAH3183870.1"/>
    <property type="molecule type" value="Genomic_DNA"/>
</dbReference>
<accession>A0ABN8S0L3</accession>
<organism evidence="2 3">
    <name type="scientific">Porites lobata</name>
    <dbReference type="NCBI Taxonomy" id="104759"/>
    <lineage>
        <taxon>Eukaryota</taxon>
        <taxon>Metazoa</taxon>
        <taxon>Cnidaria</taxon>
        <taxon>Anthozoa</taxon>
        <taxon>Hexacorallia</taxon>
        <taxon>Scleractinia</taxon>
        <taxon>Fungiina</taxon>
        <taxon>Poritidae</taxon>
        <taxon>Porites</taxon>
    </lineage>
</organism>
<dbReference type="Gene3D" id="3.90.70.10">
    <property type="entry name" value="Cysteine proteinases"/>
    <property type="match status" value="1"/>
</dbReference>
<dbReference type="SUPFAM" id="SSF54001">
    <property type="entry name" value="Cysteine proteinases"/>
    <property type="match status" value="1"/>
</dbReference>
<keyword evidence="3" id="KW-1185">Reference proteome</keyword>